<accession>A0A1I7S8W0</accession>
<keyword evidence="3" id="KW-1185">Reference proteome</keyword>
<dbReference type="WBParaSite" id="BXY_0945500.1">
    <property type="protein sequence ID" value="BXY_0945500.1"/>
    <property type="gene ID" value="BXY_0945500"/>
</dbReference>
<gene>
    <name evidence="1" type="ORF">BXYJ_LOCUS1816</name>
</gene>
<sequence>MFRSLGALRYGSSLLNRGFSTSGPSKEVLLSIDWLFQGVLPNLMKQQAGSIFARMTSDVAFHDKIFGYEVHGVHDLNFHLMKVRAYFRYKSPFVKTEYVGATVYEGDDMITFLWKLSRLNSSFIRYFPEFVTGKKQDVITYEGALECYVNADGKIYKMINRPVTDADKEAAAEFSKLKEEVAKEEERKALREE</sequence>
<evidence type="ECO:0000313" key="4">
    <source>
        <dbReference type="WBParaSite" id="BXY_0945500.1"/>
    </source>
</evidence>
<evidence type="ECO:0000313" key="3">
    <source>
        <dbReference type="Proteomes" id="UP000659654"/>
    </source>
</evidence>
<organism evidence="2 4">
    <name type="scientific">Bursaphelenchus xylophilus</name>
    <name type="common">Pinewood nematode worm</name>
    <name type="synonym">Aphelenchoides xylophilus</name>
    <dbReference type="NCBI Taxonomy" id="6326"/>
    <lineage>
        <taxon>Eukaryota</taxon>
        <taxon>Metazoa</taxon>
        <taxon>Ecdysozoa</taxon>
        <taxon>Nematoda</taxon>
        <taxon>Chromadorea</taxon>
        <taxon>Rhabditida</taxon>
        <taxon>Tylenchina</taxon>
        <taxon>Tylenchomorpha</taxon>
        <taxon>Aphelenchoidea</taxon>
        <taxon>Aphelenchoididae</taxon>
        <taxon>Bursaphelenchus</taxon>
    </lineage>
</organism>
<dbReference type="Proteomes" id="UP000659654">
    <property type="component" value="Unassembled WGS sequence"/>
</dbReference>
<proteinExistence type="predicted"/>
<reference evidence="4" key="1">
    <citation type="submission" date="2016-11" db="UniProtKB">
        <authorList>
            <consortium name="WormBaseParasite"/>
        </authorList>
    </citation>
    <scope>IDENTIFICATION</scope>
</reference>
<dbReference type="Proteomes" id="UP000095284">
    <property type="component" value="Unplaced"/>
</dbReference>
<name>A0A1I7S8W0_BURXY</name>
<evidence type="ECO:0000313" key="1">
    <source>
        <dbReference type="EMBL" id="CAD5210200.1"/>
    </source>
</evidence>
<evidence type="ECO:0000313" key="2">
    <source>
        <dbReference type="Proteomes" id="UP000095284"/>
    </source>
</evidence>
<dbReference type="Proteomes" id="UP000582659">
    <property type="component" value="Unassembled WGS sequence"/>
</dbReference>
<dbReference type="eggNOG" id="KOG2197">
    <property type="taxonomic scope" value="Eukaryota"/>
</dbReference>
<reference evidence="1" key="2">
    <citation type="submission" date="2020-09" db="EMBL/GenBank/DDBJ databases">
        <authorList>
            <person name="Kikuchi T."/>
        </authorList>
    </citation>
    <scope>NUCLEOTIDE SEQUENCE</scope>
    <source>
        <strain evidence="1">Ka4C1</strain>
    </source>
</reference>
<dbReference type="OrthoDB" id="5809659at2759"/>
<dbReference type="EMBL" id="CAJFDI010000001">
    <property type="protein sequence ID" value="CAD5210200.1"/>
    <property type="molecule type" value="Genomic_DNA"/>
</dbReference>
<protein>
    <submittedName>
        <fullName evidence="1">(pine wood nematode) hypothetical protein</fullName>
    </submittedName>
</protein>
<dbReference type="AlphaFoldDB" id="A0A1I7S8W0"/>
<dbReference type="EMBL" id="CAJFCV020000001">
    <property type="protein sequence ID" value="CAG9085927.1"/>
    <property type="molecule type" value="Genomic_DNA"/>
</dbReference>